<reference evidence="4" key="2">
    <citation type="submission" date="2020-10" db="UniProtKB">
        <authorList>
            <consortium name="WormBaseParasite"/>
        </authorList>
    </citation>
    <scope>IDENTIFICATION</scope>
</reference>
<dbReference type="Proteomes" id="UP000492821">
    <property type="component" value="Unassembled WGS sequence"/>
</dbReference>
<accession>A0A7E4VQN6</accession>
<evidence type="ECO:0000256" key="1">
    <source>
        <dbReference type="SAM" id="MobiDB-lite"/>
    </source>
</evidence>
<name>A0A7E4VQN6_PANRE</name>
<evidence type="ECO:0000313" key="3">
    <source>
        <dbReference type="Proteomes" id="UP000492821"/>
    </source>
</evidence>
<protein>
    <submittedName>
        <fullName evidence="4">Protein S-acyltransferase</fullName>
    </submittedName>
</protein>
<evidence type="ECO:0000313" key="4">
    <source>
        <dbReference type="WBParaSite" id="Pan_g24011.t1"/>
    </source>
</evidence>
<feature type="transmembrane region" description="Helical" evidence="2">
    <location>
        <begin position="108"/>
        <end position="134"/>
    </location>
</feature>
<reference evidence="3" key="1">
    <citation type="journal article" date="2013" name="Genetics">
        <title>The draft genome and transcriptome of Panagrellus redivivus are shaped by the harsh demands of a free-living lifestyle.</title>
        <authorList>
            <person name="Srinivasan J."/>
            <person name="Dillman A.R."/>
            <person name="Macchietto M.G."/>
            <person name="Heikkinen L."/>
            <person name="Lakso M."/>
            <person name="Fracchia K.M."/>
            <person name="Antoshechkin I."/>
            <person name="Mortazavi A."/>
            <person name="Wong G."/>
            <person name="Sternberg P.W."/>
        </authorList>
    </citation>
    <scope>NUCLEOTIDE SEQUENCE [LARGE SCALE GENOMIC DNA]</scope>
    <source>
        <strain evidence="3">MT8872</strain>
    </source>
</reference>
<keyword evidence="3" id="KW-1185">Reference proteome</keyword>
<keyword evidence="2" id="KW-0472">Membrane</keyword>
<feature type="compositionally biased region" description="Polar residues" evidence="1">
    <location>
        <begin position="22"/>
        <end position="45"/>
    </location>
</feature>
<keyword evidence="2" id="KW-1133">Transmembrane helix</keyword>
<organism evidence="3 4">
    <name type="scientific">Panagrellus redivivus</name>
    <name type="common">Microworm</name>
    <dbReference type="NCBI Taxonomy" id="6233"/>
    <lineage>
        <taxon>Eukaryota</taxon>
        <taxon>Metazoa</taxon>
        <taxon>Ecdysozoa</taxon>
        <taxon>Nematoda</taxon>
        <taxon>Chromadorea</taxon>
        <taxon>Rhabditida</taxon>
        <taxon>Tylenchina</taxon>
        <taxon>Panagrolaimomorpha</taxon>
        <taxon>Panagrolaimoidea</taxon>
        <taxon>Panagrolaimidae</taxon>
        <taxon>Panagrellus</taxon>
    </lineage>
</organism>
<sequence>MTSLASASDGIELPMLAPHNGKGTSVPRTSIAGASSDANANTSTVLLEPNGVGDNNGKPPTDTDMDRKASVMLSKKRMRSFESEDSIVFHRDPFNKPEHVITLRGRELVFFVMGYIVAVVCILGVFELVMPVIFTNDPQRNAKRA</sequence>
<evidence type="ECO:0000256" key="2">
    <source>
        <dbReference type="SAM" id="Phobius"/>
    </source>
</evidence>
<keyword evidence="2" id="KW-0812">Transmembrane</keyword>
<dbReference type="AlphaFoldDB" id="A0A7E4VQN6"/>
<proteinExistence type="predicted"/>
<dbReference type="WBParaSite" id="Pan_g24011.t1">
    <property type="protein sequence ID" value="Pan_g24011.t1"/>
    <property type="gene ID" value="Pan_g24011"/>
</dbReference>
<feature type="region of interest" description="Disordered" evidence="1">
    <location>
        <begin position="1"/>
        <end position="66"/>
    </location>
</feature>